<dbReference type="InterPro" id="IPR007197">
    <property type="entry name" value="rSAM"/>
</dbReference>
<dbReference type="RefSeq" id="WP_123197207.1">
    <property type="nucleotide sequence ID" value="NZ_QICB01000001.1"/>
</dbReference>
<keyword evidence="3" id="KW-0963">Cytoplasm</keyword>
<dbReference type="PANTHER" id="PTHR13932:SF5">
    <property type="entry name" value="RADICAL S-ADENOSYL METHIONINE DOMAIN-CONTAINING PROTEIN 1, MITOCHONDRIAL"/>
    <property type="match status" value="1"/>
</dbReference>
<keyword evidence="3" id="KW-0004">4Fe-4S</keyword>
<evidence type="ECO:0000256" key="3">
    <source>
        <dbReference type="RuleBase" id="RU364116"/>
    </source>
</evidence>
<evidence type="ECO:0000256" key="1">
    <source>
        <dbReference type="ARBA" id="ARBA00006100"/>
    </source>
</evidence>
<keyword evidence="3" id="KW-0479">Metal-binding</keyword>
<comment type="caution">
    <text evidence="5">The sequence shown here is derived from an EMBL/GenBank/DDBJ whole genome shotgun (WGS) entry which is preliminary data.</text>
</comment>
<dbReference type="Proteomes" id="UP000267368">
    <property type="component" value="Unassembled WGS sequence"/>
</dbReference>
<keyword evidence="3" id="KW-0949">S-adenosyl-L-methionine</keyword>
<dbReference type="PROSITE" id="PS51918">
    <property type="entry name" value="RADICAL_SAM"/>
    <property type="match status" value="1"/>
</dbReference>
<dbReference type="GO" id="GO:0046872">
    <property type="term" value="F:metal ion binding"/>
    <property type="evidence" value="ECO:0007669"/>
    <property type="project" value="UniProtKB-UniRule"/>
</dbReference>
<keyword evidence="3" id="KW-0349">Heme</keyword>
<evidence type="ECO:0000313" key="6">
    <source>
        <dbReference type="Proteomes" id="UP000267368"/>
    </source>
</evidence>
<dbReference type="GO" id="GO:0006779">
    <property type="term" value="P:porphyrin-containing compound biosynthetic process"/>
    <property type="evidence" value="ECO:0007669"/>
    <property type="project" value="InterPro"/>
</dbReference>
<dbReference type="SFLD" id="SFLDG01065">
    <property type="entry name" value="anaerobic_coproporphyrinogen-I"/>
    <property type="match status" value="1"/>
</dbReference>
<proteinExistence type="inferred from homology"/>
<dbReference type="EMBL" id="QICB01000001">
    <property type="protein sequence ID" value="RNL21365.1"/>
    <property type="molecule type" value="Genomic_DNA"/>
</dbReference>
<name>A0A3N0AH35_9ACTN</name>
<dbReference type="SUPFAM" id="SSF102114">
    <property type="entry name" value="Radical SAM enzymes"/>
    <property type="match status" value="1"/>
</dbReference>
<dbReference type="InterPro" id="IPR034505">
    <property type="entry name" value="Coproporphyrinogen-III_oxidase"/>
</dbReference>
<keyword evidence="3" id="KW-0408">Iron</keyword>
<reference evidence="6" key="1">
    <citation type="submission" date="2018-05" db="EMBL/GenBank/DDBJ databases">
        <title>Genome Sequencing of selected type strains of the family Eggerthellaceae.</title>
        <authorList>
            <person name="Danylec N."/>
            <person name="Stoll D.A."/>
            <person name="Doetsch A."/>
            <person name="Huch M."/>
        </authorList>
    </citation>
    <scope>NUCLEOTIDE SEQUENCE [LARGE SCALE GENOMIC DNA]</scope>
    <source>
        <strain evidence="6">DSM 17537</strain>
    </source>
</reference>
<dbReference type="InterPro" id="IPR006638">
    <property type="entry name" value="Elp3/MiaA/NifB-like_rSAM"/>
</dbReference>
<dbReference type="InterPro" id="IPR058240">
    <property type="entry name" value="rSAM_sf"/>
</dbReference>
<dbReference type="GO" id="GO:0005737">
    <property type="term" value="C:cytoplasm"/>
    <property type="evidence" value="ECO:0007669"/>
    <property type="project" value="UniProtKB-SubCell"/>
</dbReference>
<dbReference type="SFLD" id="SFLDS00029">
    <property type="entry name" value="Radical_SAM"/>
    <property type="match status" value="1"/>
</dbReference>
<protein>
    <recommendedName>
        <fullName evidence="2 3">Heme chaperone HemW</fullName>
    </recommendedName>
</protein>
<dbReference type="PANTHER" id="PTHR13932">
    <property type="entry name" value="COPROPORPHYRINIGEN III OXIDASE"/>
    <property type="match status" value="1"/>
</dbReference>
<evidence type="ECO:0000256" key="2">
    <source>
        <dbReference type="ARBA" id="ARBA00017228"/>
    </source>
</evidence>
<sequence>MPHDPYKALYIHLPFCKHRCAYCDFATRAVDRDSPEIGEYIERLIVDIRRKAKEGELAAIETVYLGGGTPSYIGSKHLSNLLYTLGVSMDLTPDVECSMEANPESITPELIRDIYALGVNRLSIGVQSFDDGLLRTLDRVHDGARAEEAVRMAQERFENVSVDLMCGIPGQTPEMFLESLNKAVDLGVTHVSVYPLTIEEHTPFQKMVDKGQIDDVDEEQEALMMSMAPNVLVPAGFHRYEVASYAKEGYECKHNIAYWTGVPYLGLGLSAVTMTQNDARRMRVQDGEVVDDLNRRQMAAEDLMMKMRMCRGVSEEEVREAALLLPTVQETFRGLVRDNLVERKDGRFVPTFGGWLLGNELYGRIYELAP</sequence>
<dbReference type="AlphaFoldDB" id="A0A3N0AH35"/>
<comment type="subcellular location">
    <subcellularLocation>
        <location evidence="3">Cytoplasm</location>
    </subcellularLocation>
</comment>
<dbReference type="SFLD" id="SFLDG01082">
    <property type="entry name" value="B12-binding_domain_containing"/>
    <property type="match status" value="1"/>
</dbReference>
<dbReference type="CDD" id="cd01335">
    <property type="entry name" value="Radical_SAM"/>
    <property type="match status" value="1"/>
</dbReference>
<evidence type="ECO:0000313" key="5">
    <source>
        <dbReference type="EMBL" id="RNL21365.1"/>
    </source>
</evidence>
<evidence type="ECO:0000259" key="4">
    <source>
        <dbReference type="PROSITE" id="PS51918"/>
    </source>
</evidence>
<organism evidence="5 6">
    <name type="scientific">Slackia faecicanis</name>
    <dbReference type="NCBI Taxonomy" id="255723"/>
    <lineage>
        <taxon>Bacteria</taxon>
        <taxon>Bacillati</taxon>
        <taxon>Actinomycetota</taxon>
        <taxon>Coriobacteriia</taxon>
        <taxon>Eggerthellales</taxon>
        <taxon>Eggerthellaceae</taxon>
        <taxon>Slackia</taxon>
    </lineage>
</organism>
<dbReference type="Gene3D" id="3.80.30.20">
    <property type="entry name" value="tm_1862 like domain"/>
    <property type="match status" value="1"/>
</dbReference>
<comment type="function">
    <text evidence="3">Probably acts as a heme chaperone, transferring heme to an unknown acceptor. Binds one molecule of heme per monomer, possibly covalently. Binds 1 [4Fe-4S] cluster. The cluster is coordinated with 3 cysteines and an exchangeable S-adenosyl-L-methionine.</text>
</comment>
<feature type="domain" description="Radical SAM core" evidence="4">
    <location>
        <begin position="1"/>
        <end position="238"/>
    </location>
</feature>
<dbReference type="NCBIfam" id="TIGR00539">
    <property type="entry name" value="hemN_rel"/>
    <property type="match status" value="1"/>
</dbReference>
<dbReference type="Pfam" id="PF04055">
    <property type="entry name" value="Radical_SAM"/>
    <property type="match status" value="1"/>
</dbReference>
<dbReference type="OrthoDB" id="9808022at2"/>
<dbReference type="SMART" id="SM00729">
    <property type="entry name" value="Elp3"/>
    <property type="match status" value="1"/>
</dbReference>
<comment type="similarity">
    <text evidence="1">Belongs to the anaerobic coproporphyrinogen-III oxidase family. HemW subfamily.</text>
</comment>
<keyword evidence="6" id="KW-1185">Reference proteome</keyword>
<gene>
    <name evidence="5" type="ORF">DMP07_00480</name>
</gene>
<keyword evidence="3" id="KW-0143">Chaperone</keyword>
<dbReference type="SFLD" id="SFLDF00562">
    <property type="entry name" value="HemN-like__clustered_with_heat"/>
    <property type="match status" value="1"/>
</dbReference>
<keyword evidence="3" id="KW-0411">Iron-sulfur</keyword>
<dbReference type="InterPro" id="IPR004559">
    <property type="entry name" value="HemW-like"/>
</dbReference>
<dbReference type="GO" id="GO:0004109">
    <property type="term" value="F:coproporphyrinogen oxidase activity"/>
    <property type="evidence" value="ECO:0007669"/>
    <property type="project" value="InterPro"/>
</dbReference>
<dbReference type="InterPro" id="IPR023404">
    <property type="entry name" value="rSAM_horseshoe"/>
</dbReference>
<dbReference type="GO" id="GO:0051539">
    <property type="term" value="F:4 iron, 4 sulfur cluster binding"/>
    <property type="evidence" value="ECO:0007669"/>
    <property type="project" value="UniProtKB-UniRule"/>
</dbReference>
<accession>A0A3N0AH35</accession>